<dbReference type="GO" id="GO:0009103">
    <property type="term" value="P:lipopolysaccharide biosynthetic process"/>
    <property type="evidence" value="ECO:0007669"/>
    <property type="project" value="TreeGrafter"/>
</dbReference>
<dbReference type="PANTHER" id="PTHR46401:SF2">
    <property type="entry name" value="GLYCOSYLTRANSFERASE WBBK-RELATED"/>
    <property type="match status" value="1"/>
</dbReference>
<dbReference type="AlphaFoldDB" id="A0A4V3C3G7"/>
<dbReference type="Gene3D" id="3.40.50.2000">
    <property type="entry name" value="Glycogen Phosphorylase B"/>
    <property type="match status" value="2"/>
</dbReference>
<dbReference type="Pfam" id="PF00534">
    <property type="entry name" value="Glycos_transf_1"/>
    <property type="match status" value="1"/>
</dbReference>
<dbReference type="CDD" id="cd03809">
    <property type="entry name" value="GT4_MtfB-like"/>
    <property type="match status" value="1"/>
</dbReference>
<organism evidence="4 5">
    <name type="scientific">Pedobacter duraquae</name>
    <dbReference type="NCBI Taxonomy" id="425511"/>
    <lineage>
        <taxon>Bacteria</taxon>
        <taxon>Pseudomonadati</taxon>
        <taxon>Bacteroidota</taxon>
        <taxon>Sphingobacteriia</taxon>
        <taxon>Sphingobacteriales</taxon>
        <taxon>Sphingobacteriaceae</taxon>
        <taxon>Pedobacter</taxon>
    </lineage>
</organism>
<sequence length="379" mass="43403">MKVGFDGKRAANNLTGLGNYSRSLIEQLVSFFPQNRYFIYTPKIKSNPQIASFFSQEQVELKLPVKKSFLWRMFGIKSQLKDDDIDIFHGLSHELPYGIRTTGIPSIVTIHDLIFLKFPAYYKYPDRIIYTFKSRYACKVSDGIIAISETTKQDIIEHYHIPAEKIQVIYQSCDDAFKQKFAESRLQDIKIKYKLPEKYILNVGTIEDRKNLRVLIRALRNVPDSHILLVIGKEKPYAELVKREIKLLGLENRVKFLKNIPFADLPGIYQLADVFVYPSFYEGFGIPIIEALYSGVPVIAASGSCLEEAGGPSSLYFHPSDDIRLSELINQVINDPKKREMMVADGMTFVEKFDALTVSTQLMDYYNQISRSGLLTSKF</sequence>
<dbReference type="InterPro" id="IPR001296">
    <property type="entry name" value="Glyco_trans_1"/>
</dbReference>
<keyword evidence="1 4" id="KW-0808">Transferase</keyword>
<dbReference type="PANTHER" id="PTHR46401">
    <property type="entry name" value="GLYCOSYLTRANSFERASE WBBK-RELATED"/>
    <property type="match status" value="1"/>
</dbReference>
<comment type="caution">
    <text evidence="4">The sequence shown here is derived from an EMBL/GenBank/DDBJ whole genome shotgun (WGS) entry which is preliminary data.</text>
</comment>
<protein>
    <submittedName>
        <fullName evidence="4">Glycosyltransferase involved in cell wall biosynthesis</fullName>
    </submittedName>
</protein>
<evidence type="ECO:0000313" key="5">
    <source>
        <dbReference type="Proteomes" id="UP000295499"/>
    </source>
</evidence>
<proteinExistence type="predicted"/>
<evidence type="ECO:0000259" key="3">
    <source>
        <dbReference type="Pfam" id="PF13439"/>
    </source>
</evidence>
<dbReference type="InterPro" id="IPR028098">
    <property type="entry name" value="Glyco_trans_4-like_N"/>
</dbReference>
<accession>A0A4V3C3G7</accession>
<dbReference type="Pfam" id="PF13439">
    <property type="entry name" value="Glyco_transf_4"/>
    <property type="match status" value="1"/>
</dbReference>
<dbReference type="RefSeq" id="WP_133556963.1">
    <property type="nucleotide sequence ID" value="NZ_SNWM01000003.1"/>
</dbReference>
<reference evidence="4 5" key="1">
    <citation type="submission" date="2019-03" db="EMBL/GenBank/DDBJ databases">
        <title>Genomic Encyclopedia of Archaeal and Bacterial Type Strains, Phase II (KMG-II): from individual species to whole genera.</title>
        <authorList>
            <person name="Goeker M."/>
        </authorList>
    </citation>
    <scope>NUCLEOTIDE SEQUENCE [LARGE SCALE GENOMIC DNA]</scope>
    <source>
        <strain evidence="4 5">DSM 19034</strain>
    </source>
</reference>
<keyword evidence="5" id="KW-1185">Reference proteome</keyword>
<evidence type="ECO:0000313" key="4">
    <source>
        <dbReference type="EMBL" id="TDO22008.1"/>
    </source>
</evidence>
<dbReference type="GO" id="GO:0016757">
    <property type="term" value="F:glycosyltransferase activity"/>
    <property type="evidence" value="ECO:0007669"/>
    <property type="project" value="InterPro"/>
</dbReference>
<evidence type="ECO:0000256" key="1">
    <source>
        <dbReference type="ARBA" id="ARBA00022679"/>
    </source>
</evidence>
<dbReference type="SUPFAM" id="SSF53756">
    <property type="entry name" value="UDP-Glycosyltransferase/glycogen phosphorylase"/>
    <property type="match status" value="1"/>
</dbReference>
<dbReference type="OrthoDB" id="9801609at2"/>
<dbReference type="EMBL" id="SNWM01000003">
    <property type="protein sequence ID" value="TDO22008.1"/>
    <property type="molecule type" value="Genomic_DNA"/>
</dbReference>
<evidence type="ECO:0000259" key="2">
    <source>
        <dbReference type="Pfam" id="PF00534"/>
    </source>
</evidence>
<dbReference type="Proteomes" id="UP000295499">
    <property type="component" value="Unassembled WGS sequence"/>
</dbReference>
<name>A0A4V3C3G7_9SPHI</name>
<gene>
    <name evidence="4" type="ORF">CLV32_3122</name>
</gene>
<feature type="domain" description="Glycosyltransferase subfamily 4-like N-terminal" evidence="3">
    <location>
        <begin position="62"/>
        <end position="174"/>
    </location>
</feature>
<feature type="domain" description="Glycosyl transferase family 1" evidence="2">
    <location>
        <begin position="194"/>
        <end position="344"/>
    </location>
</feature>